<dbReference type="Proteomes" id="UP000756132">
    <property type="component" value="Chromosome 4"/>
</dbReference>
<dbReference type="EMBL" id="CP090166">
    <property type="protein sequence ID" value="UJO17011.1"/>
    <property type="molecule type" value="Genomic_DNA"/>
</dbReference>
<dbReference type="KEGG" id="ffu:CLAFUR5_03928"/>
<dbReference type="GeneID" id="71983806"/>
<protein>
    <submittedName>
        <fullName evidence="1">Uncharacterized protein</fullName>
    </submittedName>
</protein>
<gene>
    <name evidence="1" type="ORF">CLAFUR5_03928</name>
</gene>
<sequence length="131" mass="14902">MNAPRYIPRNSQENPNHIYALPADLTTNAGVVQRYNLKGPIEKRQKRSVRGLAKQYIYSGSESDSDSSDGGDCARDLWERPDGDLTLEELFERASLSAPRGALRARSWSVPTVQVLKKRTLEPRAWVWVFR</sequence>
<proteinExistence type="predicted"/>
<evidence type="ECO:0000313" key="1">
    <source>
        <dbReference type="EMBL" id="UJO17011.1"/>
    </source>
</evidence>
<dbReference type="RefSeq" id="XP_047761377.1">
    <property type="nucleotide sequence ID" value="XM_047903076.1"/>
</dbReference>
<name>A0A9Q8P8L3_PASFU</name>
<dbReference type="AlphaFoldDB" id="A0A9Q8P8L3"/>
<reference evidence="1" key="1">
    <citation type="submission" date="2021-12" db="EMBL/GenBank/DDBJ databases">
        <authorList>
            <person name="Zaccaron A."/>
            <person name="Stergiopoulos I."/>
        </authorList>
    </citation>
    <scope>NUCLEOTIDE SEQUENCE</scope>
    <source>
        <strain evidence="1">Race5_Kim</strain>
    </source>
</reference>
<accession>A0A9Q8P8L3</accession>
<organism evidence="1 2">
    <name type="scientific">Passalora fulva</name>
    <name type="common">Tomato leaf mold</name>
    <name type="synonym">Cladosporium fulvum</name>
    <dbReference type="NCBI Taxonomy" id="5499"/>
    <lineage>
        <taxon>Eukaryota</taxon>
        <taxon>Fungi</taxon>
        <taxon>Dikarya</taxon>
        <taxon>Ascomycota</taxon>
        <taxon>Pezizomycotina</taxon>
        <taxon>Dothideomycetes</taxon>
        <taxon>Dothideomycetidae</taxon>
        <taxon>Mycosphaerellales</taxon>
        <taxon>Mycosphaerellaceae</taxon>
        <taxon>Fulvia</taxon>
    </lineage>
</organism>
<evidence type="ECO:0000313" key="2">
    <source>
        <dbReference type="Proteomes" id="UP000756132"/>
    </source>
</evidence>
<reference evidence="1" key="2">
    <citation type="journal article" date="2022" name="Microb. Genom.">
        <title>A chromosome-scale genome assembly of the tomato pathogen Cladosporium fulvum reveals a compartmentalized genome architecture and the presence of a dispensable chromosome.</title>
        <authorList>
            <person name="Zaccaron A.Z."/>
            <person name="Chen L.H."/>
            <person name="Samaras A."/>
            <person name="Stergiopoulos I."/>
        </authorList>
    </citation>
    <scope>NUCLEOTIDE SEQUENCE</scope>
    <source>
        <strain evidence="1">Race5_Kim</strain>
    </source>
</reference>
<keyword evidence="2" id="KW-1185">Reference proteome</keyword>